<evidence type="ECO:0000259" key="3">
    <source>
        <dbReference type="Pfam" id="PF13358"/>
    </source>
</evidence>
<dbReference type="PANTHER" id="PTHR23022">
    <property type="entry name" value="TRANSPOSABLE ELEMENT-RELATED"/>
    <property type="match status" value="1"/>
</dbReference>
<dbReference type="InterPro" id="IPR009057">
    <property type="entry name" value="Homeodomain-like_sf"/>
</dbReference>
<feature type="domain" description="Tc1-like transposase DDE" evidence="3">
    <location>
        <begin position="205"/>
        <end position="292"/>
    </location>
</feature>
<dbReference type="InterPro" id="IPR052338">
    <property type="entry name" value="Transposase_5"/>
</dbReference>
<dbReference type="InterPro" id="IPR036397">
    <property type="entry name" value="RNaseH_sf"/>
</dbReference>
<dbReference type="EMBL" id="FQ311430">
    <property type="protein sequence ID" value="CBQ67527.1"/>
    <property type="molecule type" value="Genomic_DNA"/>
</dbReference>
<dbReference type="PANTHER" id="PTHR23022:SF135">
    <property type="entry name" value="SI:DKEY-77F5.3"/>
    <property type="match status" value="1"/>
</dbReference>
<evidence type="ECO:0000259" key="2">
    <source>
        <dbReference type="Pfam" id="PF01498"/>
    </source>
</evidence>
<sequence length="351" mass="40688">MAKTSPEKRRMVLYHLQNGRTIRSVAQLLGIAKSTVHRIGKSTPTEVPKSKGGRPKKLQPRHLRFLDHYFELNCTTTVRNACQALQETFNVKVCPTTIRKALQFCQFKARKMVKRPFLRKKHIKDRLKFAHRYKNWTVEDWKKVIWSDETKINFIGPDSKQHCWVKAAGFSSKLVKPTVKFGGGSIMLWGCMTWEGVGGMRMVLGRMDSVQYIDILDEKLLQTMSGLHHKYSYRNLIFQQDGNPKHTSKRTKAWLQSKSINTMEWPAQSPDLNPIEHLWQVLKKRLSQYTTIAKSESKLLQRCEAEWTAITPEVCQNLNESMPRQVQAVIKAREKKITANFRISAISLLQH</sequence>
<feature type="region of interest" description="Disordered" evidence="1">
    <location>
        <begin position="39"/>
        <end position="58"/>
    </location>
</feature>
<accession>E6ZJM4</accession>
<feature type="domain" description="Transposase Tc1-like" evidence="2">
    <location>
        <begin position="76"/>
        <end position="135"/>
    </location>
</feature>
<dbReference type="InterPro" id="IPR038717">
    <property type="entry name" value="Tc1-like_DDE_dom"/>
</dbReference>
<dbReference type="Pfam" id="PF13358">
    <property type="entry name" value="DDE_3"/>
    <property type="match status" value="1"/>
</dbReference>
<dbReference type="HOGENOM" id="CLU_033666_0_4_1"/>
<dbReference type="Proteomes" id="UP000008867">
    <property type="component" value="Chromosome 1"/>
</dbReference>
<gene>
    <name evidence="4" type="ORF">sr11477</name>
</gene>
<dbReference type="InterPro" id="IPR002492">
    <property type="entry name" value="Transposase_Tc1-like"/>
</dbReference>
<dbReference type="Pfam" id="PF01498">
    <property type="entry name" value="HTH_Tnp_Tc3_2"/>
    <property type="match status" value="1"/>
</dbReference>
<keyword evidence="5" id="KW-1185">Reference proteome</keyword>
<dbReference type="OrthoDB" id="2553913at2759"/>
<dbReference type="SUPFAM" id="SSF46689">
    <property type="entry name" value="Homeodomain-like"/>
    <property type="match status" value="1"/>
</dbReference>
<evidence type="ECO:0000313" key="5">
    <source>
        <dbReference type="Proteomes" id="UP000008867"/>
    </source>
</evidence>
<dbReference type="GO" id="GO:0003677">
    <property type="term" value="F:DNA binding"/>
    <property type="evidence" value="ECO:0007669"/>
    <property type="project" value="InterPro"/>
</dbReference>
<dbReference type="VEuPathDB" id="FungiDB:sr11477"/>
<protein>
    <submittedName>
        <fullName evidence="4">Probable transposase</fullName>
    </submittedName>
</protein>
<proteinExistence type="predicted"/>
<dbReference type="eggNOG" id="ENOG502RZ4M">
    <property type="taxonomic scope" value="Eukaryota"/>
</dbReference>
<dbReference type="AlphaFoldDB" id="E6ZJM4"/>
<organism evidence="4 5">
    <name type="scientific">Sporisorium reilianum (strain SRZ2)</name>
    <name type="common">Maize head smut fungus</name>
    <dbReference type="NCBI Taxonomy" id="999809"/>
    <lineage>
        <taxon>Eukaryota</taxon>
        <taxon>Fungi</taxon>
        <taxon>Dikarya</taxon>
        <taxon>Basidiomycota</taxon>
        <taxon>Ustilaginomycotina</taxon>
        <taxon>Ustilaginomycetes</taxon>
        <taxon>Ustilaginales</taxon>
        <taxon>Ustilaginaceae</taxon>
        <taxon>Sporisorium</taxon>
    </lineage>
</organism>
<dbReference type="GO" id="GO:0015074">
    <property type="term" value="P:DNA integration"/>
    <property type="evidence" value="ECO:0007669"/>
    <property type="project" value="InterPro"/>
</dbReference>
<evidence type="ECO:0000256" key="1">
    <source>
        <dbReference type="SAM" id="MobiDB-lite"/>
    </source>
</evidence>
<evidence type="ECO:0000313" key="4">
    <source>
        <dbReference type="EMBL" id="CBQ67527.1"/>
    </source>
</evidence>
<name>E6ZJM4_SPORE</name>
<dbReference type="Gene3D" id="3.30.420.10">
    <property type="entry name" value="Ribonuclease H-like superfamily/Ribonuclease H"/>
    <property type="match status" value="1"/>
</dbReference>
<dbReference type="GO" id="GO:0006313">
    <property type="term" value="P:DNA transposition"/>
    <property type="evidence" value="ECO:0007669"/>
    <property type="project" value="InterPro"/>
</dbReference>
<reference evidence="4 5" key="1">
    <citation type="journal article" date="2010" name="Science">
        <title>Pathogenicity determinants in smut fungi revealed by genome comparison.</title>
        <authorList>
            <person name="Schirawski J."/>
            <person name="Mannhaupt G."/>
            <person name="Muench K."/>
            <person name="Brefort T."/>
            <person name="Schipper K."/>
            <person name="Doehlemann G."/>
            <person name="Di Stasio M."/>
            <person name="Roessel N."/>
            <person name="Mendoza-Mendoza A."/>
            <person name="Pester D."/>
            <person name="Mueller O."/>
            <person name="Winterberg B."/>
            <person name="Meyer E."/>
            <person name="Ghareeb H."/>
            <person name="Wollenberg T."/>
            <person name="Muensterkoetter M."/>
            <person name="Wong P."/>
            <person name="Walter M."/>
            <person name="Stukenbrock E."/>
            <person name="Gueldener U."/>
            <person name="Kahmann R."/>
        </authorList>
    </citation>
    <scope>NUCLEOTIDE SEQUENCE [LARGE SCALE GENOMIC DNA]</scope>
    <source>
        <strain evidence="5">SRZ2</strain>
    </source>
</reference>